<feature type="transmembrane region" description="Helical" evidence="8">
    <location>
        <begin position="232"/>
        <end position="251"/>
    </location>
</feature>
<feature type="region of interest" description="Disordered" evidence="7">
    <location>
        <begin position="546"/>
        <end position="574"/>
    </location>
</feature>
<dbReference type="SUPFAM" id="SSF103473">
    <property type="entry name" value="MFS general substrate transporter"/>
    <property type="match status" value="1"/>
</dbReference>
<organism evidence="10 11">
    <name type="scientific">Chironomus riparius</name>
    <dbReference type="NCBI Taxonomy" id="315576"/>
    <lineage>
        <taxon>Eukaryota</taxon>
        <taxon>Metazoa</taxon>
        <taxon>Ecdysozoa</taxon>
        <taxon>Arthropoda</taxon>
        <taxon>Hexapoda</taxon>
        <taxon>Insecta</taxon>
        <taxon>Pterygota</taxon>
        <taxon>Neoptera</taxon>
        <taxon>Endopterygota</taxon>
        <taxon>Diptera</taxon>
        <taxon>Nematocera</taxon>
        <taxon>Chironomoidea</taxon>
        <taxon>Chironomidae</taxon>
        <taxon>Chironominae</taxon>
        <taxon>Chironomus</taxon>
    </lineage>
</organism>
<reference evidence="10" key="2">
    <citation type="submission" date="2022-10" db="EMBL/GenBank/DDBJ databases">
        <authorList>
            <consortium name="ENA_rothamsted_submissions"/>
            <consortium name="culmorum"/>
            <person name="King R."/>
        </authorList>
    </citation>
    <scope>NUCLEOTIDE SEQUENCE</scope>
</reference>
<feature type="transmembrane region" description="Helical" evidence="8">
    <location>
        <begin position="390"/>
        <end position="416"/>
    </location>
</feature>
<keyword evidence="5 8" id="KW-0472">Membrane</keyword>
<evidence type="ECO:0000256" key="7">
    <source>
        <dbReference type="SAM" id="MobiDB-lite"/>
    </source>
</evidence>
<dbReference type="InterPro" id="IPR036259">
    <property type="entry name" value="MFS_trans_sf"/>
</dbReference>
<feature type="transmembrane region" description="Helical" evidence="8">
    <location>
        <begin position="501"/>
        <end position="525"/>
    </location>
</feature>
<reference evidence="10" key="1">
    <citation type="submission" date="2022-01" db="EMBL/GenBank/DDBJ databases">
        <authorList>
            <person name="King R."/>
        </authorList>
    </citation>
    <scope>NUCLEOTIDE SEQUENCE</scope>
</reference>
<dbReference type="Proteomes" id="UP001153620">
    <property type="component" value="Chromosome 3"/>
</dbReference>
<dbReference type="PANTHER" id="PTHR23505:SF79">
    <property type="entry name" value="PROTEIN SPINSTER"/>
    <property type="match status" value="1"/>
</dbReference>
<feature type="transmembrane region" description="Helical" evidence="8">
    <location>
        <begin position="142"/>
        <end position="160"/>
    </location>
</feature>
<feature type="compositionally biased region" description="Polar residues" evidence="7">
    <location>
        <begin position="23"/>
        <end position="40"/>
    </location>
</feature>
<keyword evidence="2" id="KW-0813">Transport</keyword>
<comment type="subcellular location">
    <subcellularLocation>
        <location evidence="1">Membrane</location>
        <topology evidence="1">Multi-pass membrane protein</topology>
    </subcellularLocation>
</comment>
<feature type="region of interest" description="Disordered" evidence="7">
    <location>
        <begin position="1"/>
        <end position="63"/>
    </location>
</feature>
<name>A0A9P0NMH8_9DIPT</name>
<evidence type="ECO:0000256" key="3">
    <source>
        <dbReference type="ARBA" id="ARBA00022692"/>
    </source>
</evidence>
<keyword evidence="11" id="KW-1185">Reference proteome</keyword>
<accession>A0A9P0NMH8</accession>
<dbReference type="InterPro" id="IPR011701">
    <property type="entry name" value="MFS"/>
</dbReference>
<evidence type="ECO:0000256" key="4">
    <source>
        <dbReference type="ARBA" id="ARBA00022989"/>
    </source>
</evidence>
<dbReference type="Gene3D" id="1.20.1250.20">
    <property type="entry name" value="MFS general substrate transporter like domains"/>
    <property type="match status" value="1"/>
</dbReference>
<dbReference type="OrthoDB" id="186462at2759"/>
<feature type="transmembrane region" description="Helical" evidence="8">
    <location>
        <begin position="283"/>
        <end position="304"/>
    </location>
</feature>
<dbReference type="InterPro" id="IPR044770">
    <property type="entry name" value="MFS_spinster-like"/>
</dbReference>
<dbReference type="EMBL" id="OU895879">
    <property type="protein sequence ID" value="CAH1729503.1"/>
    <property type="molecule type" value="Genomic_DNA"/>
</dbReference>
<dbReference type="Pfam" id="PF07690">
    <property type="entry name" value="MFS_1"/>
    <property type="match status" value="1"/>
</dbReference>
<evidence type="ECO:0000256" key="5">
    <source>
        <dbReference type="ARBA" id="ARBA00023136"/>
    </source>
</evidence>
<feature type="transmembrane region" description="Helical" evidence="8">
    <location>
        <begin position="115"/>
        <end position="135"/>
    </location>
</feature>
<evidence type="ECO:0000256" key="6">
    <source>
        <dbReference type="ARBA" id="ARBA00024338"/>
    </source>
</evidence>
<feature type="transmembrane region" description="Helical" evidence="8">
    <location>
        <begin position="75"/>
        <end position="95"/>
    </location>
</feature>
<feature type="compositionally biased region" description="Basic and acidic residues" evidence="7">
    <location>
        <begin position="51"/>
        <end position="62"/>
    </location>
</feature>
<feature type="transmembrane region" description="Helical" evidence="8">
    <location>
        <begin position="201"/>
        <end position="220"/>
    </location>
</feature>
<gene>
    <name evidence="10" type="ORF">CHIRRI_LOCUS11612</name>
</gene>
<feature type="transmembrane region" description="Helical" evidence="8">
    <location>
        <begin position="361"/>
        <end position="384"/>
    </location>
</feature>
<evidence type="ECO:0000256" key="1">
    <source>
        <dbReference type="ARBA" id="ARBA00004141"/>
    </source>
</evidence>
<dbReference type="PANTHER" id="PTHR23505">
    <property type="entry name" value="SPINSTER"/>
    <property type="match status" value="1"/>
</dbReference>
<keyword evidence="3 8" id="KW-0812">Transmembrane</keyword>
<dbReference type="CDD" id="cd17328">
    <property type="entry name" value="MFS_spinster_like"/>
    <property type="match status" value="1"/>
</dbReference>
<dbReference type="InterPro" id="IPR020846">
    <property type="entry name" value="MFS_dom"/>
</dbReference>
<protein>
    <recommendedName>
        <fullName evidence="9">Major facilitator superfamily (MFS) profile domain-containing protein</fullName>
    </recommendedName>
</protein>
<evidence type="ECO:0000256" key="2">
    <source>
        <dbReference type="ARBA" id="ARBA00022448"/>
    </source>
</evidence>
<comment type="similarity">
    <text evidence="6">Belongs to the major facilitator superfamily. Spinster (TC 2.A.1.49) family.</text>
</comment>
<dbReference type="GO" id="GO:0022857">
    <property type="term" value="F:transmembrane transporter activity"/>
    <property type="evidence" value="ECO:0007669"/>
    <property type="project" value="InterPro"/>
</dbReference>
<feature type="transmembrane region" description="Helical" evidence="8">
    <location>
        <begin position="330"/>
        <end position="349"/>
    </location>
</feature>
<evidence type="ECO:0000256" key="8">
    <source>
        <dbReference type="SAM" id="Phobius"/>
    </source>
</evidence>
<sequence length="574" mass="62616">MSNPKYQALRAKDPSENTEEAGTMSQTVSTIPSTHSSQHLMSPEVESVMTEEDRKSTRRGSEQELSFSSVTKSQWFTVAVLCFINLINYMDRFTIAGVLTDIQDSFNIQDDEGGLLQTVFILSYMIFAPIFGYLGDRYSRKAIMAFGITLWGATTLLGSFMNSFGWFIAFRAFVGIGEASYSTIAPTILSDLFVHDLRSKMLAVFYFAIPVGSGLGYIVGSETAKALGSWHWALRVTPALALVAVVLLFFIDEPERGQSEGSSHMQTTSYVEDVKDVCKNKSFMLSTAGFTCVAFVAGALAWFGPKFMHLGLKMQPGKENIQLNEVSYKFGIVAMLAGLIGVPLGSALAQRLRPIDSTCDPLICAFGLITSAPCVYLALVVAKYNANWCFFFVFCAQLTLNLCWSIVADMLLYVVVPTRRSTAEAFQILISHAFGDAGSPYLVGVISESIKVVLRRDTASSNFGRGPLESLSQLGENATTTIASLIAPEDSTTVKFTALQYSLFTTSFVEVLGGVFFLLTAAYILKDRANVDRAVAASEHLEKESAQVNTSNQYVNEANEVSESSGSTDMSVDN</sequence>
<proteinExistence type="inferred from homology"/>
<evidence type="ECO:0000313" key="10">
    <source>
        <dbReference type="EMBL" id="CAH1729503.1"/>
    </source>
</evidence>
<feature type="domain" description="Major facilitator superfamily (MFS) profile" evidence="9">
    <location>
        <begin position="77"/>
        <end position="525"/>
    </location>
</feature>
<evidence type="ECO:0000259" key="9">
    <source>
        <dbReference type="PROSITE" id="PS50850"/>
    </source>
</evidence>
<keyword evidence="4 8" id="KW-1133">Transmembrane helix</keyword>
<dbReference type="AlphaFoldDB" id="A0A9P0NMH8"/>
<evidence type="ECO:0000313" key="11">
    <source>
        <dbReference type="Proteomes" id="UP001153620"/>
    </source>
</evidence>
<dbReference type="PROSITE" id="PS50850">
    <property type="entry name" value="MFS"/>
    <property type="match status" value="1"/>
</dbReference>
<dbReference type="GO" id="GO:0016020">
    <property type="term" value="C:membrane"/>
    <property type="evidence" value="ECO:0007669"/>
    <property type="project" value="UniProtKB-SubCell"/>
</dbReference>